<dbReference type="AlphaFoldDB" id="A0A660CC91"/>
<dbReference type="Pfam" id="PF17429">
    <property type="entry name" value="GP70"/>
    <property type="match status" value="1"/>
</dbReference>
<sequence length="158" mass="17590">MKTLINQPCWVVAFADQGHLYVSRSPLLRDDDPWLAPVWDYVDKTGAALTSRRTEKSDRFMFGEVVRSEYVVKKSLQRSFRTPTDLAAEALTVATYAEVVANGLSDGSDEGRQYRSLAEARRRAVVESSYPLPEEILNGADAEAFERISSDDPEAANA</sequence>
<keyword evidence="2" id="KW-1185">Reference proteome</keyword>
<organism evidence="1 2">
    <name type="scientific">Prauserella rugosa</name>
    <dbReference type="NCBI Taxonomy" id="43354"/>
    <lineage>
        <taxon>Bacteria</taxon>
        <taxon>Bacillati</taxon>
        <taxon>Actinomycetota</taxon>
        <taxon>Actinomycetes</taxon>
        <taxon>Pseudonocardiales</taxon>
        <taxon>Pseudonocardiaceae</taxon>
        <taxon>Prauserella</taxon>
    </lineage>
</organism>
<evidence type="ECO:0000313" key="2">
    <source>
        <dbReference type="Proteomes" id="UP000317303"/>
    </source>
</evidence>
<accession>A0A660CC91</accession>
<dbReference type="RefSeq" id="WP_030534062.1">
    <property type="nucleotide sequence ID" value="NZ_JOIJ01000023.1"/>
</dbReference>
<name>A0A660CC91_9PSEU</name>
<comment type="caution">
    <text evidence="1">The sequence shown here is derived from an EMBL/GenBank/DDBJ whole genome shotgun (WGS) entry which is preliminary data.</text>
</comment>
<evidence type="ECO:0000313" key="1">
    <source>
        <dbReference type="EMBL" id="TWH20946.1"/>
    </source>
</evidence>
<gene>
    <name evidence="1" type="ORF">JD82_02797</name>
</gene>
<dbReference type="EMBL" id="VLJV01000001">
    <property type="protein sequence ID" value="TWH20946.1"/>
    <property type="molecule type" value="Genomic_DNA"/>
</dbReference>
<dbReference type="InterPro" id="IPR035405">
    <property type="entry name" value="GP70"/>
</dbReference>
<proteinExistence type="predicted"/>
<dbReference type="Proteomes" id="UP000317303">
    <property type="component" value="Unassembled WGS sequence"/>
</dbReference>
<protein>
    <submittedName>
        <fullName evidence="1">Uncharacterized protein</fullName>
    </submittedName>
</protein>
<reference evidence="1 2" key="1">
    <citation type="submission" date="2019-07" db="EMBL/GenBank/DDBJ databases">
        <title>R&amp;d 2014.</title>
        <authorList>
            <person name="Klenk H.-P."/>
        </authorList>
    </citation>
    <scope>NUCLEOTIDE SEQUENCE [LARGE SCALE GENOMIC DNA]</scope>
    <source>
        <strain evidence="1 2">DSM 43194</strain>
    </source>
</reference>